<evidence type="ECO:0000256" key="5">
    <source>
        <dbReference type="PIRNR" id="PIRNR017179"/>
    </source>
</evidence>
<dbReference type="Gene3D" id="2.40.50.90">
    <property type="match status" value="5"/>
</dbReference>
<dbReference type="GeneID" id="102701539"/>
<comment type="function">
    <text evidence="5">Cytoprotective ribonuclease (RNase) required for resistance to abiotic stresses, acting as a positive regulator of mRNA decapping during stress.</text>
</comment>
<feature type="domain" description="Tudor" evidence="7">
    <location>
        <begin position="835"/>
        <end position="897"/>
    </location>
</feature>
<dbReference type="Proteomes" id="UP000006038">
    <property type="component" value="Chromosome 4"/>
</dbReference>
<dbReference type="RefSeq" id="XP_006653357.1">
    <property type="nucleotide sequence ID" value="XM_006653294.3"/>
</dbReference>
<dbReference type="Pfam" id="PF00565">
    <property type="entry name" value="SNase"/>
    <property type="match status" value="4"/>
</dbReference>
<keyword evidence="10" id="KW-1185">Reference proteome</keyword>
<dbReference type="FunFam" id="2.40.50.90:FF:000015">
    <property type="entry name" value="Ribonuclease"/>
    <property type="match status" value="1"/>
</dbReference>
<dbReference type="Gramene" id="OB04G18440.1">
    <property type="protein sequence ID" value="OB04G18440.1"/>
    <property type="gene ID" value="OB04G18440"/>
</dbReference>
<dbReference type="FunFam" id="2.30.30.140:FF:000018">
    <property type="entry name" value="Serine/threonine-protein kinase 31"/>
    <property type="match status" value="1"/>
</dbReference>
<dbReference type="STRING" id="4533.J3LXG9"/>
<evidence type="ECO:0000313" key="10">
    <source>
        <dbReference type="Proteomes" id="UP000006038"/>
    </source>
</evidence>
<keyword evidence="4" id="KW-0677">Repeat</keyword>
<dbReference type="GO" id="GO:0004518">
    <property type="term" value="F:nuclease activity"/>
    <property type="evidence" value="ECO:0007669"/>
    <property type="project" value="TreeGrafter"/>
</dbReference>
<accession>J3LXG9</accession>
<dbReference type="PROSITE" id="PS50304">
    <property type="entry name" value="TUDOR"/>
    <property type="match status" value="1"/>
</dbReference>
<dbReference type="GO" id="GO:0031332">
    <property type="term" value="C:RNAi effector complex"/>
    <property type="evidence" value="ECO:0007669"/>
    <property type="project" value="InterPro"/>
</dbReference>
<dbReference type="PANTHER" id="PTHR12302:SF10">
    <property type="entry name" value="RIBONUCLEASE"/>
    <property type="match status" value="1"/>
</dbReference>
<keyword evidence="3" id="KW-0597">Phosphoprotein</keyword>
<dbReference type="GO" id="GO:0031047">
    <property type="term" value="P:regulatory ncRNA-mediated gene silencing"/>
    <property type="evidence" value="ECO:0007669"/>
    <property type="project" value="UniProtKB-UniRule"/>
</dbReference>
<dbReference type="InterPro" id="IPR016685">
    <property type="entry name" value="Silence_cplx_Nase-comp_TudorSN"/>
</dbReference>
<feature type="domain" description="TNase-like" evidence="8">
    <location>
        <begin position="582"/>
        <end position="708"/>
    </location>
</feature>
<dbReference type="OMA" id="AGMFYVQ"/>
<feature type="compositionally biased region" description="Basic and acidic residues" evidence="6">
    <location>
        <begin position="765"/>
        <end position="794"/>
    </location>
</feature>
<dbReference type="FunFam" id="2.40.50.90:FF:000018">
    <property type="entry name" value="Ribonuclease"/>
    <property type="match status" value="1"/>
</dbReference>
<feature type="domain" description="TNase-like" evidence="8">
    <location>
        <begin position="382"/>
        <end position="553"/>
    </location>
</feature>
<feature type="domain" description="TNase-like" evidence="8">
    <location>
        <begin position="193"/>
        <end position="368"/>
    </location>
</feature>
<dbReference type="Gene3D" id="2.30.30.140">
    <property type="match status" value="1"/>
</dbReference>
<dbReference type="SMART" id="SM00333">
    <property type="entry name" value="TUDOR"/>
    <property type="match status" value="1"/>
</dbReference>
<evidence type="ECO:0000256" key="2">
    <source>
        <dbReference type="ARBA" id="ARBA00022490"/>
    </source>
</evidence>
<organism evidence="9">
    <name type="scientific">Oryza brachyantha</name>
    <name type="common">malo sina</name>
    <dbReference type="NCBI Taxonomy" id="4533"/>
    <lineage>
        <taxon>Eukaryota</taxon>
        <taxon>Viridiplantae</taxon>
        <taxon>Streptophyta</taxon>
        <taxon>Embryophyta</taxon>
        <taxon>Tracheophyta</taxon>
        <taxon>Spermatophyta</taxon>
        <taxon>Magnoliopsida</taxon>
        <taxon>Liliopsida</taxon>
        <taxon>Poales</taxon>
        <taxon>Poaceae</taxon>
        <taxon>BOP clade</taxon>
        <taxon>Oryzoideae</taxon>
        <taxon>Oryzeae</taxon>
        <taxon>Oryzinae</taxon>
        <taxon>Oryza</taxon>
    </lineage>
</organism>
<name>J3LXG9_ORYBR</name>
<dbReference type="InterPro" id="IPR035437">
    <property type="entry name" value="SNase_OB-fold_sf"/>
</dbReference>
<dbReference type="FunFam" id="2.40.50.90:FF:000010">
    <property type="entry name" value="Ribonuclease"/>
    <property type="match status" value="1"/>
</dbReference>
<feature type="region of interest" description="Disordered" evidence="6">
    <location>
        <begin position="765"/>
        <end position="807"/>
    </location>
</feature>
<dbReference type="AlphaFoldDB" id="J3LXG9"/>
<dbReference type="GO" id="GO:0005634">
    <property type="term" value="C:nucleus"/>
    <property type="evidence" value="ECO:0007669"/>
    <property type="project" value="TreeGrafter"/>
</dbReference>
<reference evidence="9" key="1">
    <citation type="journal article" date="2013" name="Nat. Commun.">
        <title>Whole-genome sequencing of Oryza brachyantha reveals mechanisms underlying Oryza genome evolution.</title>
        <authorList>
            <person name="Chen J."/>
            <person name="Huang Q."/>
            <person name="Gao D."/>
            <person name="Wang J."/>
            <person name="Lang Y."/>
            <person name="Liu T."/>
            <person name="Li B."/>
            <person name="Bai Z."/>
            <person name="Luis Goicoechea J."/>
            <person name="Liang C."/>
            <person name="Chen C."/>
            <person name="Zhang W."/>
            <person name="Sun S."/>
            <person name="Liao Y."/>
            <person name="Zhang X."/>
            <person name="Yang L."/>
            <person name="Song C."/>
            <person name="Wang M."/>
            <person name="Shi J."/>
            <person name="Liu G."/>
            <person name="Liu J."/>
            <person name="Zhou H."/>
            <person name="Zhou W."/>
            <person name="Yu Q."/>
            <person name="An N."/>
            <person name="Chen Y."/>
            <person name="Cai Q."/>
            <person name="Wang B."/>
            <person name="Liu B."/>
            <person name="Min J."/>
            <person name="Huang Y."/>
            <person name="Wu H."/>
            <person name="Li Z."/>
            <person name="Zhang Y."/>
            <person name="Yin Y."/>
            <person name="Song W."/>
            <person name="Jiang J."/>
            <person name="Jackson S.A."/>
            <person name="Wing R.A."/>
            <person name="Wang J."/>
            <person name="Chen M."/>
        </authorList>
    </citation>
    <scope>NUCLEOTIDE SEQUENCE [LARGE SCALE GENOMIC DNA]</scope>
    <source>
        <strain evidence="9">cv. IRGC 101232</strain>
    </source>
</reference>
<keyword evidence="2 5" id="KW-0963">Cytoplasm</keyword>
<dbReference type="OrthoDB" id="10023235at2759"/>
<dbReference type="PROSITE" id="PS50830">
    <property type="entry name" value="TNASE_3"/>
    <property type="match status" value="4"/>
</dbReference>
<dbReference type="GO" id="GO:0003723">
    <property type="term" value="F:RNA binding"/>
    <property type="evidence" value="ECO:0007669"/>
    <property type="project" value="UniProtKB-UniRule"/>
</dbReference>
<sequence>MVTGGGGAVQAAAAAPRWLRGRVKSVPSGDTLVIMESAAKTDKIPPLEECVTLSCIITPRLARRGGIDEPFAWKSREFLRTMLIGQEVLFRVENAPQSSGRKFGTVYFGEKNVACLVIAAGLAKVKDQARKGDLSPYVPELLRLEDLAKNQNLGHWTKDLGALEESVRCLPPSAIGDGRAFDAKSFVAENKGKSLEAIVEQVRDGSTIRVHLIPSFHFVQVYISGIQAPSMGRRITNPNAQVEAVGNGEANGEASATPTPMTAAQKLMALPAIPADRFGEEAKHFTETRVLNREVRIVLEGTDNFNNIFGSVYYSDGDMAKDLALELVQNGLSKYVEWSANMLDPQLKIKLRNADLQAKKEHIRMWTGFKPPVTNTTPIKNKNFTGKVIELMNGYCIVVADDVGPYGSPSAERRVNLSSIRPPKLEKYSEENKSYEQFARVVKEFLRSRLIGKQVNVSMEYSMKINTTDGKNGETRVLEYGSVFLPSHVDAETAPSTASPENQPGVNVAALLLSRGLADVTRHREYEDRSHYYDALVATHARAERAKKGYHSKKDLPVIHITDLTTAPPKKAKEFLHLLRSRRHPAIVEHVFNGHRFKVTIPKETCTVAFSFSGVRCPARDEPYSNEATTMMRRRILQRNVEVEIEAVDRFGTFLGSLWESNTNVASVLLEAGLAKLGPFAVDRIPEAQVLIRLEKMAKQKKLKIWENYEEVEVPNRPTHDGNKEIINVIVTEVLGAGMFYVQSLADDERVKFIRQQLDSLDAKDPGETLEVKDQTSKDEHSSPVADLEIKDLPETLDAEEPCSDVAKDEEAITSKDNVESVAPLANASITTPFTPSMGEMVLAWFSFDHSWNRAMVISEHQGATELEFEVFYIDYGNQEHVPYSCLRPIDPSISSIHPLAKLCSLAFVKVPGLNDYLGEEAAIHLNSILVDKTFEAVVEERDDLGGKLQGQGAGEILAVTLLDSETENSINAEMLEKGYARLERRRLDLGERRIGIKKLEKSQEEARKEQLGVWGQENARNHVLDDDKEYPALARALAPPKK</sequence>
<dbReference type="InterPro" id="IPR002999">
    <property type="entry name" value="Tudor"/>
</dbReference>
<dbReference type="SUPFAM" id="SSF63748">
    <property type="entry name" value="Tudor/PWWP/MBT"/>
    <property type="match status" value="1"/>
</dbReference>
<evidence type="ECO:0000256" key="3">
    <source>
        <dbReference type="ARBA" id="ARBA00022553"/>
    </source>
</evidence>
<dbReference type="KEGG" id="obr:102701539"/>
<reference evidence="9" key="2">
    <citation type="submission" date="2013-04" db="UniProtKB">
        <authorList>
            <consortium name="EnsemblPlants"/>
        </authorList>
    </citation>
    <scope>IDENTIFICATION</scope>
</reference>
<evidence type="ECO:0000256" key="6">
    <source>
        <dbReference type="SAM" id="MobiDB-lite"/>
    </source>
</evidence>
<dbReference type="PIRSF" id="PIRSF017179">
    <property type="entry name" value="RISC-Tudor-SN"/>
    <property type="match status" value="1"/>
</dbReference>
<dbReference type="PANTHER" id="PTHR12302">
    <property type="entry name" value="EBNA2 BINDING PROTEIN P100"/>
    <property type="match status" value="1"/>
</dbReference>
<evidence type="ECO:0000313" key="9">
    <source>
        <dbReference type="EnsemblPlants" id="OB04G18440.1"/>
    </source>
</evidence>
<protein>
    <recommendedName>
        <fullName evidence="5">Ribonuclease</fullName>
    </recommendedName>
</protein>
<feature type="domain" description="TNase-like" evidence="8">
    <location>
        <begin position="17"/>
        <end position="158"/>
    </location>
</feature>
<dbReference type="EnsemblPlants" id="OB04G18440.1">
    <property type="protein sequence ID" value="OB04G18440.1"/>
    <property type="gene ID" value="OB04G18440"/>
</dbReference>
<evidence type="ECO:0000259" key="7">
    <source>
        <dbReference type="PROSITE" id="PS50304"/>
    </source>
</evidence>
<dbReference type="Pfam" id="PF00567">
    <property type="entry name" value="TUDOR"/>
    <property type="match status" value="1"/>
</dbReference>
<dbReference type="SMART" id="SM00318">
    <property type="entry name" value="SNc"/>
    <property type="match status" value="4"/>
</dbReference>
<dbReference type="SUPFAM" id="SSF50199">
    <property type="entry name" value="Staphylococcal nuclease"/>
    <property type="match status" value="5"/>
</dbReference>
<dbReference type="eggNOG" id="KOG2039">
    <property type="taxonomic scope" value="Eukaryota"/>
</dbReference>
<proteinExistence type="predicted"/>
<dbReference type="HOGENOM" id="CLU_005966_2_0_1"/>
<comment type="subcellular location">
    <subcellularLocation>
        <location evidence="1 5">Cytoplasm</location>
    </subcellularLocation>
</comment>
<evidence type="ECO:0000259" key="8">
    <source>
        <dbReference type="PROSITE" id="PS50830"/>
    </source>
</evidence>
<dbReference type="InterPro" id="IPR016071">
    <property type="entry name" value="Staphylococal_nuclease_OB-fold"/>
</dbReference>
<dbReference type="GO" id="GO:0005829">
    <property type="term" value="C:cytosol"/>
    <property type="evidence" value="ECO:0007669"/>
    <property type="project" value="UniProtKB-UniRule"/>
</dbReference>
<evidence type="ECO:0000256" key="1">
    <source>
        <dbReference type="ARBA" id="ARBA00004496"/>
    </source>
</evidence>
<gene>
    <name evidence="9" type="primary">LOC102701539</name>
</gene>
<dbReference type="GO" id="GO:0006402">
    <property type="term" value="P:mRNA catabolic process"/>
    <property type="evidence" value="ECO:0007669"/>
    <property type="project" value="UniProtKB-UniRule"/>
</dbReference>
<evidence type="ECO:0000256" key="4">
    <source>
        <dbReference type="ARBA" id="ARBA00022737"/>
    </source>
</evidence>